<dbReference type="SUPFAM" id="SSF48179">
    <property type="entry name" value="6-phosphogluconate dehydrogenase C-terminal domain-like"/>
    <property type="match status" value="1"/>
</dbReference>
<feature type="region of interest" description="Disordered" evidence="4">
    <location>
        <begin position="266"/>
        <end position="285"/>
    </location>
</feature>
<dbReference type="InterPro" id="IPR008927">
    <property type="entry name" value="6-PGluconate_DH-like_C_sf"/>
</dbReference>
<sequence>MRRLLILRPSLSRCVPIVRTQRLRSLRLFSTPSGQTQETTDDVGESKNEQITSFENSFSKRIHILGQGNVANFIASSLASLPSPPPVTLMLHTQKLYEQFKANDSQITVHESGVPRSVGSFETTLLREGVWYSPPPLASPEGFAGEESDPNDRLIWKKKNIIGSPKVDDSQIEHLIVASTPEQAVLALKSVRDRLSALSTVLFVQGGLFLEEEVNKKVFPDPRSRPNYVVSNFSHFLYRIKPFEIVHKRVGTMTLSILSSNELVTASEKPDQQEERSILQPDTKPGHALAESSVYLLRVLTSCPDLTATTTTKTQILQYQLEKLAISAVNHTLATLVDCANGELLYNFYISRVQRLLLIEISTVICALPELQGVPGLRARFSPERLRRLAVTSLTEDPQSEPKMLRYSRRGGNTGIGYTNGYFVRRGEELGIHCALNYMVLQLVHGKGNIYENRDEEYAPIMMR</sequence>
<evidence type="ECO:0000259" key="5">
    <source>
        <dbReference type="Pfam" id="PF02558"/>
    </source>
</evidence>
<dbReference type="OrthoDB" id="73846at2759"/>
<dbReference type="Pfam" id="PF08546">
    <property type="entry name" value="ApbA_C"/>
    <property type="match status" value="1"/>
</dbReference>
<evidence type="ECO:0000313" key="8">
    <source>
        <dbReference type="Proteomes" id="UP000224634"/>
    </source>
</evidence>
<keyword evidence="2" id="KW-0521">NADP</keyword>
<dbReference type="PANTHER" id="PTHR43765:SF2">
    <property type="entry name" value="2-DEHYDROPANTOATE 2-REDUCTASE"/>
    <property type="match status" value="1"/>
</dbReference>
<gene>
    <name evidence="7" type="ORF">AJ80_01660</name>
</gene>
<dbReference type="Pfam" id="PF02558">
    <property type="entry name" value="ApbA"/>
    <property type="match status" value="1"/>
</dbReference>
<proteinExistence type="inferred from homology"/>
<dbReference type="InterPro" id="IPR050838">
    <property type="entry name" value="Ketopantoate_reductase"/>
</dbReference>
<protein>
    <recommendedName>
        <fullName evidence="9">Ketopantoate reductase C-terminal domain-containing protein</fullName>
    </recommendedName>
</protein>
<evidence type="ECO:0000259" key="6">
    <source>
        <dbReference type="Pfam" id="PF08546"/>
    </source>
</evidence>
<evidence type="ECO:0000256" key="3">
    <source>
        <dbReference type="ARBA" id="ARBA00023002"/>
    </source>
</evidence>
<feature type="domain" description="Ketopantoate reductase N-terminal" evidence="5">
    <location>
        <begin position="152"/>
        <end position="257"/>
    </location>
</feature>
<dbReference type="GO" id="GO:0050661">
    <property type="term" value="F:NADP binding"/>
    <property type="evidence" value="ECO:0007669"/>
    <property type="project" value="TreeGrafter"/>
</dbReference>
<evidence type="ECO:0000256" key="1">
    <source>
        <dbReference type="ARBA" id="ARBA00007870"/>
    </source>
</evidence>
<dbReference type="STRING" id="1447883.A0A2B7YRR4"/>
<evidence type="ECO:0008006" key="9">
    <source>
        <dbReference type="Google" id="ProtNLM"/>
    </source>
</evidence>
<evidence type="ECO:0000256" key="2">
    <source>
        <dbReference type="ARBA" id="ARBA00022857"/>
    </source>
</evidence>
<accession>A0A2B7YRR4</accession>
<evidence type="ECO:0000256" key="4">
    <source>
        <dbReference type="SAM" id="MobiDB-lite"/>
    </source>
</evidence>
<feature type="compositionally biased region" description="Basic and acidic residues" evidence="4">
    <location>
        <begin position="268"/>
        <end position="277"/>
    </location>
</feature>
<reference evidence="7 8" key="1">
    <citation type="submission" date="2017-10" db="EMBL/GenBank/DDBJ databases">
        <title>Comparative genomics in systemic dimorphic fungi from Ajellomycetaceae.</title>
        <authorList>
            <person name="Munoz J.F."/>
            <person name="Mcewen J.G."/>
            <person name="Clay O.K."/>
            <person name="Cuomo C.A."/>
        </authorList>
    </citation>
    <scope>NUCLEOTIDE SEQUENCE [LARGE SCALE GENOMIC DNA]</scope>
    <source>
        <strain evidence="7 8">UAMH7299</strain>
    </source>
</reference>
<feature type="domain" description="Ketopantoate reductase C-terminal" evidence="6">
    <location>
        <begin position="316"/>
        <end position="447"/>
    </location>
</feature>
<dbReference type="Proteomes" id="UP000224634">
    <property type="component" value="Unassembled WGS sequence"/>
</dbReference>
<dbReference type="InterPro" id="IPR013752">
    <property type="entry name" value="KPA_reductase"/>
</dbReference>
<dbReference type="InterPro" id="IPR013328">
    <property type="entry name" value="6PGD_dom2"/>
</dbReference>
<dbReference type="Gene3D" id="1.10.1040.10">
    <property type="entry name" value="N-(1-d-carboxylethyl)-l-norvaline Dehydrogenase, domain 2"/>
    <property type="match status" value="1"/>
</dbReference>
<dbReference type="PANTHER" id="PTHR43765">
    <property type="entry name" value="2-DEHYDROPANTOATE 2-REDUCTASE-RELATED"/>
    <property type="match status" value="1"/>
</dbReference>
<dbReference type="InterPro" id="IPR013332">
    <property type="entry name" value="KPR_N"/>
</dbReference>
<comment type="similarity">
    <text evidence="1">Belongs to the ketopantoate reductase family.</text>
</comment>
<dbReference type="AlphaFoldDB" id="A0A2B7YRR4"/>
<name>A0A2B7YRR4_POLH7</name>
<dbReference type="EMBL" id="PDNA01000014">
    <property type="protein sequence ID" value="PGH26714.1"/>
    <property type="molecule type" value="Genomic_DNA"/>
</dbReference>
<dbReference type="GO" id="GO:0008677">
    <property type="term" value="F:2-dehydropantoate 2-reductase activity"/>
    <property type="evidence" value="ECO:0007669"/>
    <property type="project" value="TreeGrafter"/>
</dbReference>
<evidence type="ECO:0000313" key="7">
    <source>
        <dbReference type="EMBL" id="PGH26714.1"/>
    </source>
</evidence>
<organism evidence="7 8">
    <name type="scientific">Polytolypa hystricis (strain UAMH7299)</name>
    <dbReference type="NCBI Taxonomy" id="1447883"/>
    <lineage>
        <taxon>Eukaryota</taxon>
        <taxon>Fungi</taxon>
        <taxon>Dikarya</taxon>
        <taxon>Ascomycota</taxon>
        <taxon>Pezizomycotina</taxon>
        <taxon>Eurotiomycetes</taxon>
        <taxon>Eurotiomycetidae</taxon>
        <taxon>Onygenales</taxon>
        <taxon>Onygenales incertae sedis</taxon>
        <taxon>Polytolypa</taxon>
    </lineage>
</organism>
<keyword evidence="8" id="KW-1185">Reference proteome</keyword>
<comment type="caution">
    <text evidence="7">The sequence shown here is derived from an EMBL/GenBank/DDBJ whole genome shotgun (WGS) entry which is preliminary data.</text>
</comment>
<keyword evidence="3" id="KW-0560">Oxidoreductase</keyword>
<dbReference type="GO" id="GO:0005739">
    <property type="term" value="C:mitochondrion"/>
    <property type="evidence" value="ECO:0007669"/>
    <property type="project" value="TreeGrafter"/>
</dbReference>